<feature type="non-terminal residue" evidence="2">
    <location>
        <position position="429"/>
    </location>
</feature>
<evidence type="ECO:0000313" key="2">
    <source>
        <dbReference type="EMBL" id="TXL69081.1"/>
    </source>
</evidence>
<dbReference type="GO" id="GO:0003677">
    <property type="term" value="F:DNA binding"/>
    <property type="evidence" value="ECO:0007669"/>
    <property type="project" value="InterPro"/>
</dbReference>
<dbReference type="RefSeq" id="WP_147852683.1">
    <property type="nucleotide sequence ID" value="NZ_VDUZ01000116.1"/>
</dbReference>
<dbReference type="GO" id="GO:0004803">
    <property type="term" value="F:transposase activity"/>
    <property type="evidence" value="ECO:0007669"/>
    <property type="project" value="InterPro"/>
</dbReference>
<accession>A0A5C8P6S3</accession>
<dbReference type="PANTHER" id="PTHR34614:SF2">
    <property type="entry name" value="TRANSPOSASE IS4-LIKE DOMAIN-CONTAINING PROTEIN"/>
    <property type="match status" value="1"/>
</dbReference>
<dbReference type="Pfam" id="PF01609">
    <property type="entry name" value="DDE_Tnp_1"/>
    <property type="match status" value="1"/>
</dbReference>
<protein>
    <submittedName>
        <fullName evidence="2">IS1634 family transposase</fullName>
    </submittedName>
</protein>
<dbReference type="OrthoDB" id="8257391at2"/>
<dbReference type="InterPro" id="IPR002559">
    <property type="entry name" value="Transposase_11"/>
</dbReference>
<reference evidence="2 3" key="1">
    <citation type="submission" date="2019-06" db="EMBL/GenBank/DDBJ databases">
        <title>New taxonomy in bacterial strain CC-CFT640, isolated from vineyard.</title>
        <authorList>
            <person name="Lin S.-Y."/>
            <person name="Tsai C.-F."/>
            <person name="Young C.-C."/>
        </authorList>
    </citation>
    <scope>NUCLEOTIDE SEQUENCE [LARGE SCALE GENOMIC DNA]</scope>
    <source>
        <strain evidence="2 3">CC-CFT640</strain>
    </source>
</reference>
<name>A0A5C8P6S3_9HYPH</name>
<evidence type="ECO:0000259" key="1">
    <source>
        <dbReference type="Pfam" id="PF01609"/>
    </source>
</evidence>
<dbReference type="NCBIfam" id="NF033559">
    <property type="entry name" value="transpos_IS1634"/>
    <property type="match status" value="1"/>
</dbReference>
<dbReference type="AlphaFoldDB" id="A0A5C8P6S3"/>
<gene>
    <name evidence="2" type="ORF">FHP25_40355</name>
</gene>
<evidence type="ECO:0000313" key="3">
    <source>
        <dbReference type="Proteomes" id="UP000321638"/>
    </source>
</evidence>
<dbReference type="InterPro" id="IPR047654">
    <property type="entry name" value="IS1634_transpos"/>
</dbReference>
<sequence>MYLRYTRRLKDGKEHRYWSIVESKRCSGGRVVQRPVLYLGEINDSQREAWCRVIEAFDEDEQRQRQLALFPADRSVPAHAQEYGVQVRLAGMRLHRPRQWGACWLACQLYEQLELDRFWAARLADSREGTCWRHVVQTLVCYRLIDPGSEWRLHRQWFEHSAMGDLLGEDYGLVAKNALYRCLDKLPAHKAALFSHLRQRWQDLFGAQFEVLLYDLTSTYFESAPPEDEADKRRYGYSRDKRRDCVQVVIALIVTPEGFPLAYEVLPGNTADNTTLRTFLHKIEAQYGRARRIWVMDRGIPTEAVLAQMRQADPPIHYLVGTPKGRLSTLEKALLDKPWQSVRHGVDVKLLPQDQELYVLARSRMRVHKERAMRQRQLKRLWARLKQVSTMDLDRKELLMKLGAARAKAPAAWRLIDIAVADDGTAFSF</sequence>
<dbReference type="EMBL" id="VDUZ01000116">
    <property type="protein sequence ID" value="TXL69081.1"/>
    <property type="molecule type" value="Genomic_DNA"/>
</dbReference>
<dbReference type="GO" id="GO:0006313">
    <property type="term" value="P:DNA transposition"/>
    <property type="evidence" value="ECO:0007669"/>
    <property type="project" value="InterPro"/>
</dbReference>
<dbReference type="PANTHER" id="PTHR34614">
    <property type="match status" value="1"/>
</dbReference>
<dbReference type="Proteomes" id="UP000321638">
    <property type="component" value="Unassembled WGS sequence"/>
</dbReference>
<feature type="domain" description="Transposase IS4-like" evidence="1">
    <location>
        <begin position="213"/>
        <end position="383"/>
    </location>
</feature>
<organism evidence="2 3">
    <name type="scientific">Vineibacter terrae</name>
    <dbReference type="NCBI Taxonomy" id="2586908"/>
    <lineage>
        <taxon>Bacteria</taxon>
        <taxon>Pseudomonadati</taxon>
        <taxon>Pseudomonadota</taxon>
        <taxon>Alphaproteobacteria</taxon>
        <taxon>Hyphomicrobiales</taxon>
        <taxon>Vineibacter</taxon>
    </lineage>
</organism>
<keyword evidence="3" id="KW-1185">Reference proteome</keyword>
<comment type="caution">
    <text evidence="2">The sequence shown here is derived from an EMBL/GenBank/DDBJ whole genome shotgun (WGS) entry which is preliminary data.</text>
</comment>
<proteinExistence type="predicted"/>